<evidence type="ECO:0000313" key="8">
    <source>
        <dbReference type="Proteomes" id="UP001458880"/>
    </source>
</evidence>
<keyword evidence="5" id="KW-0732">Signal</keyword>
<evidence type="ECO:0000256" key="5">
    <source>
        <dbReference type="SAM" id="SignalP"/>
    </source>
</evidence>
<keyword evidence="8" id="KW-1185">Reference proteome</keyword>
<dbReference type="PANTHER" id="PTHR11461">
    <property type="entry name" value="SERINE PROTEASE INHIBITOR, SERPIN"/>
    <property type="match status" value="1"/>
</dbReference>
<evidence type="ECO:0000259" key="6">
    <source>
        <dbReference type="SMART" id="SM00093"/>
    </source>
</evidence>
<dbReference type="AlphaFoldDB" id="A0AAW1HX70"/>
<reference evidence="7 8" key="1">
    <citation type="journal article" date="2024" name="BMC Genomics">
        <title>De novo assembly and annotation of Popillia japonica's genome with initial clues to its potential as an invasive pest.</title>
        <authorList>
            <person name="Cucini C."/>
            <person name="Boschi S."/>
            <person name="Funari R."/>
            <person name="Cardaioli E."/>
            <person name="Iannotti N."/>
            <person name="Marturano G."/>
            <person name="Paoli F."/>
            <person name="Bruttini M."/>
            <person name="Carapelli A."/>
            <person name="Frati F."/>
            <person name="Nardi F."/>
        </authorList>
    </citation>
    <scope>NUCLEOTIDE SEQUENCE [LARGE SCALE GENOMIC DNA]</scope>
    <source>
        <strain evidence="7">DMR45628</strain>
    </source>
</reference>
<dbReference type="InterPro" id="IPR023796">
    <property type="entry name" value="Serpin_dom"/>
</dbReference>
<dbReference type="PROSITE" id="PS00284">
    <property type="entry name" value="SERPIN"/>
    <property type="match status" value="1"/>
</dbReference>
<feature type="domain" description="Serpin" evidence="6">
    <location>
        <begin position="33"/>
        <end position="400"/>
    </location>
</feature>
<evidence type="ECO:0000313" key="7">
    <source>
        <dbReference type="EMBL" id="KAK9681041.1"/>
    </source>
</evidence>
<proteinExistence type="inferred from homology"/>
<dbReference type="Gene3D" id="2.30.39.10">
    <property type="entry name" value="Alpha-1-antitrypsin, domain 1"/>
    <property type="match status" value="1"/>
</dbReference>
<sequence length="402" mass="45706">MKRIILLFNIVTTCMVTITHSTNTPRGINPFGNKLYEVLPNEQNLVFSPISIHAALSLAYQGSTGETAESFRQNLEVPDTNQNAEEYKNFMTKLNEDGDVTIHLANKIYVQEKYKLKDDFKSTVKNNFFADGDNIDFSKQENAANTMNTWVKESTGGKIDHLIDSQDLNDQTRAVLLNAIYFKANWMIEFDSADTRVDKFFVSDSESFDCEMMHQKDKFGYAENSELDAKILKMKYKDERYSMVIVLPNSHNEIKELENELIHTDISNLTRRRESFCDSDAMTVRTVNVAIPKFRLESNLNLKQPLTQVGLGTIFENGEFQNIVDTNETLVLTKVVQKAFVEIDEKGSEAAAATGLIFEGRSLMPSPKKFIADHPFIFYITVKFEDGVENILFMGKVTKPAI</sequence>
<evidence type="ECO:0000256" key="2">
    <source>
        <dbReference type="ARBA" id="ARBA00022690"/>
    </source>
</evidence>
<organism evidence="7 8">
    <name type="scientific">Popillia japonica</name>
    <name type="common">Japanese beetle</name>
    <dbReference type="NCBI Taxonomy" id="7064"/>
    <lineage>
        <taxon>Eukaryota</taxon>
        <taxon>Metazoa</taxon>
        <taxon>Ecdysozoa</taxon>
        <taxon>Arthropoda</taxon>
        <taxon>Hexapoda</taxon>
        <taxon>Insecta</taxon>
        <taxon>Pterygota</taxon>
        <taxon>Neoptera</taxon>
        <taxon>Endopterygota</taxon>
        <taxon>Coleoptera</taxon>
        <taxon>Polyphaga</taxon>
        <taxon>Scarabaeiformia</taxon>
        <taxon>Scarabaeidae</taxon>
        <taxon>Rutelinae</taxon>
        <taxon>Popillia</taxon>
    </lineage>
</organism>
<dbReference type="InterPro" id="IPR036186">
    <property type="entry name" value="Serpin_sf"/>
</dbReference>
<dbReference type="PANTHER" id="PTHR11461:SF211">
    <property type="entry name" value="GH10112P-RELATED"/>
    <property type="match status" value="1"/>
</dbReference>
<dbReference type="SUPFAM" id="SSF56574">
    <property type="entry name" value="Serpins"/>
    <property type="match status" value="1"/>
</dbReference>
<dbReference type="InterPro" id="IPR042178">
    <property type="entry name" value="Serpin_sf_1"/>
</dbReference>
<evidence type="ECO:0000256" key="3">
    <source>
        <dbReference type="ARBA" id="ARBA00022900"/>
    </source>
</evidence>
<accession>A0AAW1HX70</accession>
<feature type="signal peptide" evidence="5">
    <location>
        <begin position="1"/>
        <end position="21"/>
    </location>
</feature>
<comment type="similarity">
    <text evidence="1 4">Belongs to the serpin family.</text>
</comment>
<dbReference type="InterPro" id="IPR042185">
    <property type="entry name" value="Serpin_sf_2"/>
</dbReference>
<evidence type="ECO:0000256" key="4">
    <source>
        <dbReference type="RuleBase" id="RU000411"/>
    </source>
</evidence>
<keyword evidence="2 7" id="KW-0646">Protease inhibitor</keyword>
<dbReference type="Pfam" id="PF00079">
    <property type="entry name" value="Serpin"/>
    <property type="match status" value="1"/>
</dbReference>
<gene>
    <name evidence="7" type="ORF">QE152_g38625</name>
</gene>
<dbReference type="GO" id="GO:0004867">
    <property type="term" value="F:serine-type endopeptidase inhibitor activity"/>
    <property type="evidence" value="ECO:0007669"/>
    <property type="project" value="UniProtKB-KW"/>
</dbReference>
<dbReference type="InterPro" id="IPR000215">
    <property type="entry name" value="Serpin_fam"/>
</dbReference>
<dbReference type="Proteomes" id="UP001458880">
    <property type="component" value="Unassembled WGS sequence"/>
</dbReference>
<name>A0AAW1HX70_POPJA</name>
<feature type="chain" id="PRO_5043766188" evidence="5">
    <location>
        <begin position="22"/>
        <end position="402"/>
    </location>
</feature>
<evidence type="ECO:0000256" key="1">
    <source>
        <dbReference type="ARBA" id="ARBA00009500"/>
    </source>
</evidence>
<dbReference type="CDD" id="cd19601">
    <property type="entry name" value="serpin42Da-like"/>
    <property type="match status" value="1"/>
</dbReference>
<comment type="caution">
    <text evidence="7">The sequence shown here is derived from an EMBL/GenBank/DDBJ whole genome shotgun (WGS) entry which is preliminary data.</text>
</comment>
<dbReference type="EMBL" id="JASPKY010000853">
    <property type="protein sequence ID" value="KAK9681041.1"/>
    <property type="molecule type" value="Genomic_DNA"/>
</dbReference>
<dbReference type="GO" id="GO:0005615">
    <property type="term" value="C:extracellular space"/>
    <property type="evidence" value="ECO:0007669"/>
    <property type="project" value="InterPro"/>
</dbReference>
<protein>
    <submittedName>
        <fullName evidence="7">Serpin (Serine protease inhibitor)</fullName>
    </submittedName>
</protein>
<keyword evidence="3 7" id="KW-0722">Serine protease inhibitor</keyword>
<dbReference type="SMART" id="SM00093">
    <property type="entry name" value="SERPIN"/>
    <property type="match status" value="1"/>
</dbReference>
<dbReference type="Gene3D" id="3.30.497.10">
    <property type="entry name" value="Antithrombin, subunit I, domain 2"/>
    <property type="match status" value="1"/>
</dbReference>
<dbReference type="InterPro" id="IPR023795">
    <property type="entry name" value="Serpin_CS"/>
</dbReference>